<gene>
    <name evidence="1" type="ORF">FWILDA_LOCUS17136</name>
</gene>
<reference evidence="1" key="1">
    <citation type="submission" date="2022-08" db="EMBL/GenBank/DDBJ databases">
        <authorList>
            <person name="Kallberg Y."/>
            <person name="Tangrot J."/>
            <person name="Rosling A."/>
        </authorList>
    </citation>
    <scope>NUCLEOTIDE SEQUENCE</scope>
    <source>
        <strain evidence="1">Wild A</strain>
    </source>
</reference>
<name>A0A9W4X522_9GLOM</name>
<sequence length="64" mass="7692">MAVDRFGSYIDILPILRYPVIEKNILLPDTLYVVFLHWDENQVYYKTEVYRLYGAHHQDLSQFA</sequence>
<dbReference type="OrthoDB" id="10420805at2759"/>
<evidence type="ECO:0000313" key="2">
    <source>
        <dbReference type="Proteomes" id="UP001153678"/>
    </source>
</evidence>
<dbReference type="EMBL" id="CAMKVN010012634">
    <property type="protein sequence ID" value="CAI2195556.1"/>
    <property type="molecule type" value="Genomic_DNA"/>
</dbReference>
<organism evidence="1 2">
    <name type="scientific">Funneliformis geosporum</name>
    <dbReference type="NCBI Taxonomy" id="1117311"/>
    <lineage>
        <taxon>Eukaryota</taxon>
        <taxon>Fungi</taxon>
        <taxon>Fungi incertae sedis</taxon>
        <taxon>Mucoromycota</taxon>
        <taxon>Glomeromycotina</taxon>
        <taxon>Glomeromycetes</taxon>
        <taxon>Glomerales</taxon>
        <taxon>Glomeraceae</taxon>
        <taxon>Funneliformis</taxon>
    </lineage>
</organism>
<keyword evidence="2" id="KW-1185">Reference proteome</keyword>
<comment type="caution">
    <text evidence="1">The sequence shown here is derived from an EMBL/GenBank/DDBJ whole genome shotgun (WGS) entry which is preliminary data.</text>
</comment>
<accession>A0A9W4X522</accession>
<dbReference type="Proteomes" id="UP001153678">
    <property type="component" value="Unassembled WGS sequence"/>
</dbReference>
<evidence type="ECO:0000313" key="1">
    <source>
        <dbReference type="EMBL" id="CAI2195556.1"/>
    </source>
</evidence>
<feature type="non-terminal residue" evidence="1">
    <location>
        <position position="64"/>
    </location>
</feature>
<dbReference type="AlphaFoldDB" id="A0A9W4X522"/>
<proteinExistence type="predicted"/>
<protein>
    <submittedName>
        <fullName evidence="1">8962_t:CDS:1</fullName>
    </submittedName>
</protein>